<accession>A0A855XND3</accession>
<protein>
    <submittedName>
        <fullName evidence="2">Trans-aconitate methyltransferase</fullName>
    </submittedName>
</protein>
<keyword evidence="2" id="KW-0489">Methyltransferase</keyword>
<feature type="domain" description="Methyltransferase type 11" evidence="1">
    <location>
        <begin position="42"/>
        <end position="131"/>
    </location>
</feature>
<dbReference type="GO" id="GO:0008757">
    <property type="term" value="F:S-adenosylmethionine-dependent methyltransferase activity"/>
    <property type="evidence" value="ECO:0007669"/>
    <property type="project" value="InterPro"/>
</dbReference>
<dbReference type="InterPro" id="IPR013216">
    <property type="entry name" value="Methyltransf_11"/>
</dbReference>
<name>A0A855XND3_9BACL</name>
<dbReference type="AlphaFoldDB" id="A0A855XND3"/>
<dbReference type="PANTHER" id="PTHR43861:SF1">
    <property type="entry name" value="TRANS-ACONITATE 2-METHYLTRANSFERASE"/>
    <property type="match status" value="1"/>
</dbReference>
<dbReference type="InterPro" id="IPR029063">
    <property type="entry name" value="SAM-dependent_MTases_sf"/>
</dbReference>
<organism evidence="2 3">
    <name type="scientific">Paenibacillus pabuli</name>
    <dbReference type="NCBI Taxonomy" id="1472"/>
    <lineage>
        <taxon>Bacteria</taxon>
        <taxon>Bacillati</taxon>
        <taxon>Bacillota</taxon>
        <taxon>Bacilli</taxon>
        <taxon>Bacillales</taxon>
        <taxon>Paenibacillaceae</taxon>
        <taxon>Paenibacillus</taxon>
    </lineage>
</organism>
<dbReference type="CDD" id="cd02440">
    <property type="entry name" value="AdoMet_MTases"/>
    <property type="match status" value="1"/>
</dbReference>
<comment type="caution">
    <text evidence="2">The sequence shown here is derived from an EMBL/GenBank/DDBJ whole genome shotgun (WGS) entry which is preliminary data.</text>
</comment>
<dbReference type="GO" id="GO:0032259">
    <property type="term" value="P:methylation"/>
    <property type="evidence" value="ECO:0007669"/>
    <property type="project" value="UniProtKB-KW"/>
</dbReference>
<gene>
    <name evidence="2" type="ORF">DET56_11875</name>
</gene>
<dbReference type="PANTHER" id="PTHR43861">
    <property type="entry name" value="TRANS-ACONITATE 2-METHYLTRANSFERASE-RELATED"/>
    <property type="match status" value="1"/>
</dbReference>
<evidence type="ECO:0000259" key="1">
    <source>
        <dbReference type="Pfam" id="PF08241"/>
    </source>
</evidence>
<proteinExistence type="predicted"/>
<dbReference type="Gene3D" id="3.40.50.150">
    <property type="entry name" value="Vaccinia Virus protein VP39"/>
    <property type="match status" value="1"/>
</dbReference>
<evidence type="ECO:0000313" key="2">
    <source>
        <dbReference type="EMBL" id="PWW33541.1"/>
    </source>
</evidence>
<evidence type="ECO:0000313" key="3">
    <source>
        <dbReference type="Proteomes" id="UP000247078"/>
    </source>
</evidence>
<dbReference type="RefSeq" id="WP_110002160.1">
    <property type="nucleotide sequence ID" value="NZ_QGTZ01000018.1"/>
</dbReference>
<dbReference type="Proteomes" id="UP000247078">
    <property type="component" value="Unassembled WGS sequence"/>
</dbReference>
<reference evidence="2 3" key="1">
    <citation type="submission" date="2018-05" db="EMBL/GenBank/DDBJ databases">
        <title>Freshwater and sediment microbial communities from various areas in North America, analyzing microbe dynamics in response to fracking.</title>
        <authorList>
            <person name="Lamendella R."/>
        </authorList>
    </citation>
    <scope>NUCLEOTIDE SEQUENCE [LARGE SCALE GENOMIC DNA]</scope>
    <source>
        <strain evidence="2 3">DB-3</strain>
    </source>
</reference>
<dbReference type="EMBL" id="QGTZ01000018">
    <property type="protein sequence ID" value="PWW33541.1"/>
    <property type="molecule type" value="Genomic_DNA"/>
</dbReference>
<sequence>MPAEPFKNKHNSVPNIHSKDFLSNLGVDVLSLLQPQAGERILDIGSGNGDLTAKIAAAGAIPTGIDLSERVVTLAQQKYPDLNIQVKDASQYRTDVPFDAVFSHAAIHWINNPAATTRSIWLALREGGRFVTEFAGSGNTAILTTAMKQVLEEHGYTWAGRNPWYHPTLAEYATLLEQNGFRVTLAQHFDKPAPLKGEEGLRNWLDSFTDYFFKDVSSADMESIYQAILTEVKPHLEREGQWFLDTTRLRIVAIKEAV</sequence>
<keyword evidence="2" id="KW-0808">Transferase</keyword>
<dbReference type="Pfam" id="PF08241">
    <property type="entry name" value="Methyltransf_11"/>
    <property type="match status" value="1"/>
</dbReference>
<dbReference type="SUPFAM" id="SSF53335">
    <property type="entry name" value="S-adenosyl-L-methionine-dependent methyltransferases"/>
    <property type="match status" value="1"/>
</dbReference>